<comment type="similarity">
    <text evidence="1 9">Belongs to the peptidase S11 family.</text>
</comment>
<dbReference type="PANTHER" id="PTHR21581:SF6">
    <property type="entry name" value="TRAFFICKING PROTEIN PARTICLE COMPLEX SUBUNIT 12"/>
    <property type="match status" value="1"/>
</dbReference>
<dbReference type="AlphaFoldDB" id="A0A504UA81"/>
<sequence length="449" mass="47514">MKKLLIAFSFCVAILSLSTSAQAGSAQLLLDARTGEVLASENPDALNHPASLTKMMTIYMVLDAIHAGKLSWDSPVPFSKYASARPPTKLRVKAGDSITVKEAVLAMIVLSANDVATAVGEKIGGSEEGFAALMTRKARSLGMLNTTFFNASGLPHDQQFTTARDMSTLGVALIRDFPKDYELFSTKSFAFRGRTINGHNNLMYRYKGMDGIKTGYTNASGFNLVSAVESKGRRVIGVVMGGRTAASRDRLMEKLIDANIKKASTGTQLVASHTTGVQMDLARLGDDIPVPASRQSAMAAVQGMAGATGVGTSDFAAAYAEGDLAPAAQPLTAAIPRVTPRANVGAGASVGGQGAQQASAASTTGERKWQIQIAAATSAQAAMDLLSDARDKVGAPLKNLDTYTEMVTRNGTTFYRARFTGFDTKDEARTVCDKLVRQRYDCVLMPARG</sequence>
<dbReference type="GO" id="GO:0006508">
    <property type="term" value="P:proteolysis"/>
    <property type="evidence" value="ECO:0007669"/>
    <property type="project" value="InterPro"/>
</dbReference>
<evidence type="ECO:0000313" key="13">
    <source>
        <dbReference type="Proteomes" id="UP000316429"/>
    </source>
</evidence>
<evidence type="ECO:0000256" key="6">
    <source>
        <dbReference type="ARBA" id="ARBA00023316"/>
    </source>
</evidence>
<keyword evidence="3" id="KW-0378">Hydrolase</keyword>
<dbReference type="PANTHER" id="PTHR21581">
    <property type="entry name" value="D-ALANYL-D-ALANINE CARBOXYPEPTIDASE"/>
    <property type="match status" value="1"/>
</dbReference>
<comment type="caution">
    <text evidence="12">The sequence shown here is derived from an EMBL/GenBank/DDBJ whole genome shotgun (WGS) entry which is preliminary data.</text>
</comment>
<dbReference type="Pfam" id="PF05036">
    <property type="entry name" value="SPOR"/>
    <property type="match status" value="1"/>
</dbReference>
<feature type="active site" description="Proton acceptor" evidence="7">
    <location>
        <position position="54"/>
    </location>
</feature>
<reference evidence="12 13" key="1">
    <citation type="submission" date="2019-06" db="EMBL/GenBank/DDBJ databases">
        <title>Rhizobium sp. CL12 isolated from roots of soybean.</title>
        <authorList>
            <person name="Wang C."/>
        </authorList>
    </citation>
    <scope>NUCLEOTIDE SEQUENCE [LARGE SCALE GENOMIC DNA]</scope>
    <source>
        <strain evidence="12 13">CL12</strain>
    </source>
</reference>
<dbReference type="Gene3D" id="3.40.710.10">
    <property type="entry name" value="DD-peptidase/beta-lactamase superfamily"/>
    <property type="match status" value="1"/>
</dbReference>
<keyword evidence="5" id="KW-0573">Peptidoglycan synthesis</keyword>
<dbReference type="SUPFAM" id="SSF56601">
    <property type="entry name" value="beta-lactamase/transpeptidase-like"/>
    <property type="match status" value="1"/>
</dbReference>
<keyword evidence="2 10" id="KW-0732">Signal</keyword>
<dbReference type="Proteomes" id="UP000316429">
    <property type="component" value="Unassembled WGS sequence"/>
</dbReference>
<keyword evidence="4" id="KW-0133">Cell shape</keyword>
<keyword evidence="12" id="KW-0121">Carboxypeptidase</keyword>
<evidence type="ECO:0000256" key="2">
    <source>
        <dbReference type="ARBA" id="ARBA00022729"/>
    </source>
</evidence>
<accession>A0A504UA81</accession>
<feature type="binding site" evidence="8">
    <location>
        <position position="213"/>
    </location>
    <ligand>
        <name>substrate</name>
    </ligand>
</feature>
<name>A0A504UA81_9HYPH</name>
<evidence type="ECO:0000256" key="10">
    <source>
        <dbReference type="SAM" id="SignalP"/>
    </source>
</evidence>
<evidence type="ECO:0000256" key="4">
    <source>
        <dbReference type="ARBA" id="ARBA00022960"/>
    </source>
</evidence>
<dbReference type="InterPro" id="IPR007730">
    <property type="entry name" value="SPOR-like_dom"/>
</dbReference>
<keyword evidence="6" id="KW-0961">Cell wall biogenesis/degradation</keyword>
<dbReference type="GO" id="GO:0071555">
    <property type="term" value="P:cell wall organization"/>
    <property type="evidence" value="ECO:0007669"/>
    <property type="project" value="UniProtKB-KW"/>
</dbReference>
<dbReference type="RefSeq" id="WP_140826543.1">
    <property type="nucleotide sequence ID" value="NZ_VFYP01000001.1"/>
</dbReference>
<keyword evidence="12" id="KW-0645">Protease</keyword>
<dbReference type="InterPro" id="IPR036680">
    <property type="entry name" value="SPOR-like_sf"/>
</dbReference>
<dbReference type="GO" id="GO:0009002">
    <property type="term" value="F:serine-type D-Ala-D-Ala carboxypeptidase activity"/>
    <property type="evidence" value="ECO:0007669"/>
    <property type="project" value="InterPro"/>
</dbReference>
<feature type="active site" evidence="7">
    <location>
        <position position="111"/>
    </location>
</feature>
<dbReference type="OrthoDB" id="5291989at2"/>
<gene>
    <name evidence="12" type="ORF">FJQ55_04785</name>
</gene>
<evidence type="ECO:0000256" key="8">
    <source>
        <dbReference type="PIRSR" id="PIRSR618044-2"/>
    </source>
</evidence>
<feature type="signal peptide" evidence="10">
    <location>
        <begin position="1"/>
        <end position="23"/>
    </location>
</feature>
<protein>
    <submittedName>
        <fullName evidence="12">D-alanyl-D-alanine carboxypeptidase</fullName>
    </submittedName>
</protein>
<feature type="active site" description="Acyl-ester intermediate" evidence="7">
    <location>
        <position position="51"/>
    </location>
</feature>
<dbReference type="Gene3D" id="3.30.70.1070">
    <property type="entry name" value="Sporulation related repeat"/>
    <property type="match status" value="1"/>
</dbReference>
<dbReference type="EMBL" id="VFYP01000001">
    <property type="protein sequence ID" value="TPP10190.1"/>
    <property type="molecule type" value="Genomic_DNA"/>
</dbReference>
<dbReference type="InterPro" id="IPR001967">
    <property type="entry name" value="Peptidase_S11_N"/>
</dbReference>
<dbReference type="GO" id="GO:0008360">
    <property type="term" value="P:regulation of cell shape"/>
    <property type="evidence" value="ECO:0007669"/>
    <property type="project" value="UniProtKB-KW"/>
</dbReference>
<dbReference type="InterPro" id="IPR012338">
    <property type="entry name" value="Beta-lactam/transpept-like"/>
</dbReference>
<feature type="chain" id="PRO_5021358062" evidence="10">
    <location>
        <begin position="24"/>
        <end position="449"/>
    </location>
</feature>
<keyword evidence="13" id="KW-1185">Reference proteome</keyword>
<evidence type="ECO:0000256" key="1">
    <source>
        <dbReference type="ARBA" id="ARBA00007164"/>
    </source>
</evidence>
<feature type="domain" description="SPOR" evidence="11">
    <location>
        <begin position="363"/>
        <end position="449"/>
    </location>
</feature>
<dbReference type="PRINTS" id="PR00725">
    <property type="entry name" value="DADACBPTASE1"/>
</dbReference>
<dbReference type="GO" id="GO:0009252">
    <property type="term" value="P:peptidoglycan biosynthetic process"/>
    <property type="evidence" value="ECO:0007669"/>
    <property type="project" value="UniProtKB-KW"/>
</dbReference>
<dbReference type="GO" id="GO:0042834">
    <property type="term" value="F:peptidoglycan binding"/>
    <property type="evidence" value="ECO:0007669"/>
    <property type="project" value="InterPro"/>
</dbReference>
<evidence type="ECO:0000256" key="7">
    <source>
        <dbReference type="PIRSR" id="PIRSR618044-1"/>
    </source>
</evidence>
<dbReference type="InterPro" id="IPR018044">
    <property type="entry name" value="Peptidase_S11"/>
</dbReference>
<evidence type="ECO:0000313" key="12">
    <source>
        <dbReference type="EMBL" id="TPP10190.1"/>
    </source>
</evidence>
<evidence type="ECO:0000256" key="9">
    <source>
        <dbReference type="RuleBase" id="RU004016"/>
    </source>
</evidence>
<evidence type="ECO:0000256" key="3">
    <source>
        <dbReference type="ARBA" id="ARBA00022801"/>
    </source>
</evidence>
<organism evidence="12 13">
    <name type="scientific">Rhizobium glycinendophyticum</name>
    <dbReference type="NCBI Taxonomy" id="2589807"/>
    <lineage>
        <taxon>Bacteria</taxon>
        <taxon>Pseudomonadati</taxon>
        <taxon>Pseudomonadota</taxon>
        <taxon>Alphaproteobacteria</taxon>
        <taxon>Hyphomicrobiales</taxon>
        <taxon>Rhizobiaceae</taxon>
        <taxon>Rhizobium/Agrobacterium group</taxon>
        <taxon>Rhizobium</taxon>
    </lineage>
</organism>
<dbReference type="Pfam" id="PF00768">
    <property type="entry name" value="Peptidase_S11"/>
    <property type="match status" value="1"/>
</dbReference>
<evidence type="ECO:0000259" key="11">
    <source>
        <dbReference type="PROSITE" id="PS51724"/>
    </source>
</evidence>
<proteinExistence type="inferred from homology"/>
<dbReference type="PROSITE" id="PS51724">
    <property type="entry name" value="SPOR"/>
    <property type="match status" value="1"/>
</dbReference>
<evidence type="ECO:0000256" key="5">
    <source>
        <dbReference type="ARBA" id="ARBA00022984"/>
    </source>
</evidence>